<reference evidence="1 2" key="1">
    <citation type="submission" date="2016-12" db="EMBL/GenBank/DDBJ databases">
        <title>Domibacillus antri genome sequencing.</title>
        <authorList>
            <person name="Verma A."/>
            <person name="Krishnamurthi S."/>
        </authorList>
    </citation>
    <scope>NUCLEOTIDE SEQUENCE [LARGE SCALE GENOMIC DNA]</scope>
    <source>
        <strain evidence="1 2">XD80</strain>
    </source>
</reference>
<dbReference type="RefSeq" id="WP_075398774.1">
    <property type="nucleotide sequence ID" value="NZ_MSDU01000022.1"/>
</dbReference>
<keyword evidence="2" id="KW-1185">Reference proteome</keyword>
<dbReference type="EMBL" id="MSDU01000022">
    <property type="protein sequence ID" value="OLN22264.1"/>
    <property type="molecule type" value="Genomic_DNA"/>
</dbReference>
<gene>
    <name evidence="1" type="ORF">BTO30_10980</name>
</gene>
<protein>
    <submittedName>
        <fullName evidence="1">Uncharacterized protein</fullName>
    </submittedName>
</protein>
<evidence type="ECO:0000313" key="1">
    <source>
        <dbReference type="EMBL" id="OLN22264.1"/>
    </source>
</evidence>
<dbReference type="Proteomes" id="UP000185568">
    <property type="component" value="Unassembled WGS sequence"/>
</dbReference>
<evidence type="ECO:0000313" key="2">
    <source>
        <dbReference type="Proteomes" id="UP000185568"/>
    </source>
</evidence>
<organism evidence="1 2">
    <name type="scientific">Domibacillus antri</name>
    <dbReference type="NCBI Taxonomy" id="1714264"/>
    <lineage>
        <taxon>Bacteria</taxon>
        <taxon>Bacillati</taxon>
        <taxon>Bacillota</taxon>
        <taxon>Bacilli</taxon>
        <taxon>Bacillales</taxon>
        <taxon>Bacillaceae</taxon>
        <taxon>Domibacillus</taxon>
    </lineage>
</organism>
<accession>A0A1Q8Q4I4</accession>
<comment type="caution">
    <text evidence="1">The sequence shown here is derived from an EMBL/GenBank/DDBJ whole genome shotgun (WGS) entry which is preliminary data.</text>
</comment>
<proteinExistence type="predicted"/>
<name>A0A1Q8Q4I4_9BACI</name>
<dbReference type="AlphaFoldDB" id="A0A1Q8Q4I4"/>
<sequence length="68" mass="8298">MEEQNLHPEEEFLSSGNEYFEDAVEAQIPYFHPRPRLPFFPPFPLFPIYPSYPFPYYRPFPGYPFFPY</sequence>